<dbReference type="Proteomes" id="UP000472265">
    <property type="component" value="Chromosome 2"/>
</dbReference>
<dbReference type="InterPro" id="IPR016187">
    <property type="entry name" value="CTDL_fold"/>
</dbReference>
<organism evidence="10 11">
    <name type="scientific">Sparus aurata</name>
    <name type="common">Gilthead sea bream</name>
    <dbReference type="NCBI Taxonomy" id="8175"/>
    <lineage>
        <taxon>Eukaryota</taxon>
        <taxon>Metazoa</taxon>
        <taxon>Chordata</taxon>
        <taxon>Craniata</taxon>
        <taxon>Vertebrata</taxon>
        <taxon>Euteleostomi</taxon>
        <taxon>Actinopterygii</taxon>
        <taxon>Neopterygii</taxon>
        <taxon>Teleostei</taxon>
        <taxon>Neoteleostei</taxon>
        <taxon>Acanthomorphata</taxon>
        <taxon>Eupercaria</taxon>
        <taxon>Spariformes</taxon>
        <taxon>Sparidae</taxon>
        <taxon>Sparus</taxon>
    </lineage>
</organism>
<dbReference type="InterPro" id="IPR051505">
    <property type="entry name" value="C-type_lectin_domain"/>
</dbReference>
<dbReference type="SUPFAM" id="SSF56436">
    <property type="entry name" value="C-type lectin-like"/>
    <property type="match status" value="1"/>
</dbReference>
<dbReference type="Ensembl" id="ENSSAUT00010040660.1">
    <property type="protein sequence ID" value="ENSSAUP00010038573.1"/>
    <property type="gene ID" value="ENSSAUG00010016288.1"/>
</dbReference>
<keyword evidence="11" id="KW-1185">Reference proteome</keyword>
<keyword evidence="5 7" id="KW-1133">Transmembrane helix</keyword>
<proteinExistence type="predicted"/>
<dbReference type="GO" id="GO:0005540">
    <property type="term" value="F:hyaluronic acid binding"/>
    <property type="evidence" value="ECO:0007669"/>
    <property type="project" value="TreeGrafter"/>
</dbReference>
<evidence type="ECO:0000259" key="9">
    <source>
        <dbReference type="PROSITE" id="PS50041"/>
    </source>
</evidence>
<feature type="signal peptide" evidence="8">
    <location>
        <begin position="1"/>
        <end position="20"/>
    </location>
</feature>
<evidence type="ECO:0000256" key="3">
    <source>
        <dbReference type="ARBA" id="ARBA00022729"/>
    </source>
</evidence>
<protein>
    <submittedName>
        <fullName evidence="10">Layilin</fullName>
    </submittedName>
</protein>
<keyword evidence="2 7" id="KW-0812">Transmembrane</keyword>
<sequence length="374" mass="42235">MDFMKLLGTVIAVLFHPGSASKINGQKICRRGTERPCYMVSYIEDSRRRLTFEDARQACWLDGGELLSIERESEQQLVERFIRQLQAGDGDFWIGLRRSPLHHRAGAVSPVCPSQYYWVDGSTAKYRNWHWDEPSCGAEMCAVLYHQPSAPPDEEGHFLFQWNDDNCNSKNNYVCKYPEVKVPVFTEERNTAHAVPAPVPTLRPNIFSTRPTESDERINIGLPESSVSLSDNTLYVSYILCATIPALLLLMFAAAGFFCYRHHAKRRKTETQSHLSRSKPGMSTTASPYAVPGPYAYSDITKLPHTALDSSMLADIMTKYPRAPSPDSQCDDYENVSCADRESGFVTNDIYETSKAQSRRCRGQAGWVENEIYG</sequence>
<dbReference type="PANTHER" id="PTHR14789:SF2">
    <property type="entry name" value="LAYILIN"/>
    <property type="match status" value="1"/>
</dbReference>
<accession>A0A671WKV7</accession>
<evidence type="ECO:0000256" key="8">
    <source>
        <dbReference type="SAM" id="SignalP"/>
    </source>
</evidence>
<dbReference type="PANTHER" id="PTHR14789">
    <property type="entry name" value="CHONDROLECTIN VARIANT CHODLFDELTAE"/>
    <property type="match status" value="1"/>
</dbReference>
<evidence type="ECO:0000256" key="6">
    <source>
        <dbReference type="ARBA" id="ARBA00023136"/>
    </source>
</evidence>
<keyword evidence="3 8" id="KW-0732">Signal</keyword>
<dbReference type="SMART" id="SM00034">
    <property type="entry name" value="CLECT"/>
    <property type="match status" value="1"/>
</dbReference>
<evidence type="ECO:0000256" key="2">
    <source>
        <dbReference type="ARBA" id="ARBA00022692"/>
    </source>
</evidence>
<evidence type="ECO:0000256" key="4">
    <source>
        <dbReference type="ARBA" id="ARBA00022734"/>
    </source>
</evidence>
<name>A0A671WKV7_SPAAU</name>
<evidence type="ECO:0000313" key="10">
    <source>
        <dbReference type="Ensembl" id="ENSSAUP00010038573.1"/>
    </source>
</evidence>
<dbReference type="GO" id="GO:0016020">
    <property type="term" value="C:membrane"/>
    <property type="evidence" value="ECO:0007669"/>
    <property type="project" value="UniProtKB-SubCell"/>
</dbReference>
<evidence type="ECO:0000256" key="7">
    <source>
        <dbReference type="SAM" id="Phobius"/>
    </source>
</evidence>
<comment type="subcellular location">
    <subcellularLocation>
        <location evidence="1">Membrane</location>
        <topology evidence="1">Single-pass type I membrane protein</topology>
    </subcellularLocation>
</comment>
<reference evidence="10" key="2">
    <citation type="submission" date="2025-08" db="UniProtKB">
        <authorList>
            <consortium name="Ensembl"/>
        </authorList>
    </citation>
    <scope>IDENTIFICATION</scope>
</reference>
<dbReference type="PROSITE" id="PS50041">
    <property type="entry name" value="C_TYPE_LECTIN_2"/>
    <property type="match status" value="1"/>
</dbReference>
<dbReference type="InParanoid" id="A0A671WKV7"/>
<dbReference type="Gene3D" id="3.10.100.10">
    <property type="entry name" value="Mannose-Binding Protein A, subunit A"/>
    <property type="match status" value="1"/>
</dbReference>
<dbReference type="GO" id="GO:0030246">
    <property type="term" value="F:carbohydrate binding"/>
    <property type="evidence" value="ECO:0007669"/>
    <property type="project" value="UniProtKB-KW"/>
</dbReference>
<gene>
    <name evidence="10" type="primary">LAYN</name>
    <name evidence="10" type="synonym">laynb</name>
</gene>
<reference evidence="10" key="3">
    <citation type="submission" date="2025-09" db="UniProtKB">
        <authorList>
            <consortium name="Ensembl"/>
        </authorList>
    </citation>
    <scope>IDENTIFICATION</scope>
</reference>
<dbReference type="InterPro" id="IPR001304">
    <property type="entry name" value="C-type_lectin-like"/>
</dbReference>
<reference evidence="10" key="1">
    <citation type="submission" date="2021-04" db="EMBL/GenBank/DDBJ databases">
        <authorList>
            <consortium name="Wellcome Sanger Institute Data Sharing"/>
        </authorList>
    </citation>
    <scope>NUCLEOTIDE SEQUENCE [LARGE SCALE GENOMIC DNA]</scope>
</reference>
<dbReference type="Pfam" id="PF00059">
    <property type="entry name" value="Lectin_C"/>
    <property type="match status" value="1"/>
</dbReference>
<evidence type="ECO:0000256" key="5">
    <source>
        <dbReference type="ARBA" id="ARBA00022989"/>
    </source>
</evidence>
<dbReference type="GeneTree" id="ENSGT00390000001844"/>
<dbReference type="InterPro" id="IPR016186">
    <property type="entry name" value="C-type_lectin-like/link_sf"/>
</dbReference>
<feature type="transmembrane region" description="Helical" evidence="7">
    <location>
        <begin position="235"/>
        <end position="260"/>
    </location>
</feature>
<evidence type="ECO:0000256" key="1">
    <source>
        <dbReference type="ARBA" id="ARBA00004479"/>
    </source>
</evidence>
<dbReference type="OrthoDB" id="5797898at2759"/>
<dbReference type="AlphaFoldDB" id="A0A671WKV7"/>
<feature type="domain" description="C-type lectin" evidence="9">
    <location>
        <begin position="33"/>
        <end position="176"/>
    </location>
</feature>
<dbReference type="FunCoup" id="A0A671WKV7">
    <property type="interactions" value="7"/>
</dbReference>
<keyword evidence="4" id="KW-0430">Lectin</keyword>
<keyword evidence="6 7" id="KW-0472">Membrane</keyword>
<dbReference type="FunFam" id="3.10.100.10:FF:000006">
    <property type="entry name" value="Layilin b"/>
    <property type="match status" value="1"/>
</dbReference>
<feature type="chain" id="PRO_5025447388" evidence="8">
    <location>
        <begin position="21"/>
        <end position="374"/>
    </location>
</feature>
<evidence type="ECO:0000313" key="11">
    <source>
        <dbReference type="Proteomes" id="UP000472265"/>
    </source>
</evidence>
<dbReference type="OMA" id="CPVQGPY"/>